<dbReference type="STRING" id="1379.HMPREF3186_00674"/>
<protein>
    <submittedName>
        <fullName evidence="6">Putative thermonuclease</fullName>
    </submittedName>
</protein>
<dbReference type="Pfam" id="PF00565">
    <property type="entry name" value="SNase"/>
    <property type="match status" value="1"/>
</dbReference>
<keyword evidence="3" id="KW-0378">Hydrolase</keyword>
<proteinExistence type="predicted"/>
<dbReference type="EMBL" id="LSDC01000043">
    <property type="protein sequence ID" value="KXB61120.1"/>
    <property type="molecule type" value="Genomic_DNA"/>
</dbReference>
<keyword evidence="4" id="KW-0812">Transmembrane</keyword>
<dbReference type="SUPFAM" id="SSF50199">
    <property type="entry name" value="Staphylococcal nuclease"/>
    <property type="match status" value="1"/>
</dbReference>
<dbReference type="GO" id="GO:0016787">
    <property type="term" value="F:hydrolase activity"/>
    <property type="evidence" value="ECO:0007669"/>
    <property type="project" value="UniProtKB-KW"/>
</dbReference>
<keyword evidence="4" id="KW-0472">Membrane</keyword>
<gene>
    <name evidence="6" type="ORF">HMPREF3186_00674</name>
</gene>
<dbReference type="PROSITE" id="PS50830">
    <property type="entry name" value="TNASE_3"/>
    <property type="match status" value="1"/>
</dbReference>
<accession>A0A134A093</accession>
<comment type="caution">
    <text evidence="6">The sequence shown here is derived from an EMBL/GenBank/DDBJ whole genome shotgun (WGS) entry which is preliminary data.</text>
</comment>
<dbReference type="GO" id="GO:0004519">
    <property type="term" value="F:endonuclease activity"/>
    <property type="evidence" value="ECO:0007669"/>
    <property type="project" value="UniProtKB-KW"/>
</dbReference>
<evidence type="ECO:0000313" key="6">
    <source>
        <dbReference type="EMBL" id="KXB61120.1"/>
    </source>
</evidence>
<evidence type="ECO:0000259" key="5">
    <source>
        <dbReference type="PROSITE" id="PS50830"/>
    </source>
</evidence>
<dbReference type="AlphaFoldDB" id="A0A134A093"/>
<evidence type="ECO:0000256" key="3">
    <source>
        <dbReference type="ARBA" id="ARBA00022801"/>
    </source>
</evidence>
<dbReference type="InterPro" id="IPR016071">
    <property type="entry name" value="Staphylococal_nuclease_OB-fold"/>
</dbReference>
<reference evidence="7" key="1">
    <citation type="submission" date="2016-01" db="EMBL/GenBank/DDBJ databases">
        <authorList>
            <person name="Mitreva M."/>
            <person name="Pepin K.H."/>
            <person name="Mihindukulasuriya K.A."/>
            <person name="Fulton R."/>
            <person name="Fronick C."/>
            <person name="O'Laughlin M."/>
            <person name="Miner T."/>
            <person name="Herter B."/>
            <person name="Rosa B.A."/>
            <person name="Cordes M."/>
            <person name="Tomlinson C."/>
            <person name="Wollam A."/>
            <person name="Palsikar V.B."/>
            <person name="Mardis E.R."/>
            <person name="Wilson R.K."/>
        </authorList>
    </citation>
    <scope>NUCLEOTIDE SEQUENCE [LARGE SCALE GENOMIC DNA]</scope>
    <source>
        <strain evidence="7">DNF01167</strain>
    </source>
</reference>
<keyword evidence="1" id="KW-0540">Nuclease</keyword>
<dbReference type="PANTHER" id="PTHR12302:SF3">
    <property type="entry name" value="SERINE_THREONINE-PROTEIN KINASE 31"/>
    <property type="match status" value="1"/>
</dbReference>
<evidence type="ECO:0000256" key="2">
    <source>
        <dbReference type="ARBA" id="ARBA00022759"/>
    </source>
</evidence>
<keyword evidence="2" id="KW-0255">Endonuclease</keyword>
<evidence type="ECO:0000256" key="1">
    <source>
        <dbReference type="ARBA" id="ARBA00022722"/>
    </source>
</evidence>
<dbReference type="SMART" id="SM00318">
    <property type="entry name" value="SNc"/>
    <property type="match status" value="1"/>
</dbReference>
<sequence length="181" mass="20962">MNKKVFIIFFTFFMAIFLIITLIINKTGENYKEATINGVFIKGDKTKYKVKFLKKVDGDTIIVNFNNKELKVRYLLIDTPETVKPGVEVQKYGPEASKLNGKLLSNAKDVEIEFDVYEKEDKYHRALCYVYADGKNVQEELLLAGLAEIKYVKPPDTRYLDKFKKAQNKAKSNKRNLWSNT</sequence>
<dbReference type="InterPro" id="IPR035437">
    <property type="entry name" value="SNase_OB-fold_sf"/>
</dbReference>
<dbReference type="RefSeq" id="WP_060913908.1">
    <property type="nucleotide sequence ID" value="NZ_KQ959944.1"/>
</dbReference>
<dbReference type="PATRIC" id="fig|1379.3.peg.655"/>
<dbReference type="Gene3D" id="2.40.50.90">
    <property type="match status" value="1"/>
</dbReference>
<feature type="domain" description="TNase-like" evidence="5">
    <location>
        <begin position="46"/>
        <end position="180"/>
    </location>
</feature>
<dbReference type="OrthoDB" id="4376109at2"/>
<evidence type="ECO:0000256" key="4">
    <source>
        <dbReference type="SAM" id="Phobius"/>
    </source>
</evidence>
<feature type="transmembrane region" description="Helical" evidence="4">
    <location>
        <begin position="6"/>
        <end position="24"/>
    </location>
</feature>
<keyword evidence="4" id="KW-1133">Transmembrane helix</keyword>
<dbReference type="PANTHER" id="PTHR12302">
    <property type="entry name" value="EBNA2 BINDING PROTEIN P100"/>
    <property type="match status" value="1"/>
</dbReference>
<organism evidence="6 7">
    <name type="scientific">Gemella haemolysans</name>
    <dbReference type="NCBI Taxonomy" id="1379"/>
    <lineage>
        <taxon>Bacteria</taxon>
        <taxon>Bacillati</taxon>
        <taxon>Bacillota</taxon>
        <taxon>Bacilli</taxon>
        <taxon>Bacillales</taxon>
        <taxon>Gemellaceae</taxon>
        <taxon>Gemella</taxon>
    </lineage>
</organism>
<evidence type="ECO:0000313" key="7">
    <source>
        <dbReference type="Proteomes" id="UP000070355"/>
    </source>
</evidence>
<name>A0A134A093_9BACL</name>
<dbReference type="Proteomes" id="UP000070355">
    <property type="component" value="Unassembled WGS sequence"/>
</dbReference>